<gene>
    <name evidence="2" type="ORF">GCM10012280_15160</name>
</gene>
<name>A0A918DVG7_9ACTN</name>
<sequence>MTTRAKEIVLVGVGALCALTSAVLHLMLVPAHLEEMPYIGVLFLIGGAALILVALGLFRRNAAPAWVAGALLSAGMIVGFTLSRTVGLPGGYQEVGWEPPYGTVSVIAEVVLLFAFAAWLGLSPVEPAATTAPPAKVPVRR</sequence>
<dbReference type="AlphaFoldDB" id="A0A918DVG7"/>
<evidence type="ECO:0000313" key="2">
    <source>
        <dbReference type="EMBL" id="GGO84210.1"/>
    </source>
</evidence>
<feature type="transmembrane region" description="Helical" evidence="1">
    <location>
        <begin position="102"/>
        <end position="122"/>
    </location>
</feature>
<organism evidence="2 3">
    <name type="scientific">Wenjunlia tyrosinilytica</name>
    <dbReference type="NCBI Taxonomy" id="1544741"/>
    <lineage>
        <taxon>Bacteria</taxon>
        <taxon>Bacillati</taxon>
        <taxon>Actinomycetota</taxon>
        <taxon>Actinomycetes</taxon>
        <taxon>Kitasatosporales</taxon>
        <taxon>Streptomycetaceae</taxon>
        <taxon>Wenjunlia</taxon>
    </lineage>
</organism>
<proteinExistence type="predicted"/>
<dbReference type="EMBL" id="BMMS01000005">
    <property type="protein sequence ID" value="GGO84210.1"/>
    <property type="molecule type" value="Genomic_DNA"/>
</dbReference>
<feature type="transmembrane region" description="Helical" evidence="1">
    <location>
        <begin position="7"/>
        <end position="26"/>
    </location>
</feature>
<evidence type="ECO:0000256" key="1">
    <source>
        <dbReference type="SAM" id="Phobius"/>
    </source>
</evidence>
<evidence type="ECO:0000313" key="3">
    <source>
        <dbReference type="Proteomes" id="UP000641932"/>
    </source>
</evidence>
<accession>A0A918DVG7</accession>
<feature type="transmembrane region" description="Helical" evidence="1">
    <location>
        <begin position="38"/>
        <end position="58"/>
    </location>
</feature>
<dbReference type="RefSeq" id="WP_189130752.1">
    <property type="nucleotide sequence ID" value="NZ_BMMS01000005.1"/>
</dbReference>
<reference evidence="2" key="1">
    <citation type="journal article" date="2014" name="Int. J. Syst. Evol. Microbiol.">
        <title>Complete genome sequence of Corynebacterium casei LMG S-19264T (=DSM 44701T), isolated from a smear-ripened cheese.</title>
        <authorList>
            <consortium name="US DOE Joint Genome Institute (JGI-PGF)"/>
            <person name="Walter F."/>
            <person name="Albersmeier A."/>
            <person name="Kalinowski J."/>
            <person name="Ruckert C."/>
        </authorList>
    </citation>
    <scope>NUCLEOTIDE SEQUENCE</scope>
    <source>
        <strain evidence="2">CGMCC 4.7201</strain>
    </source>
</reference>
<dbReference type="Proteomes" id="UP000641932">
    <property type="component" value="Unassembled WGS sequence"/>
</dbReference>
<comment type="caution">
    <text evidence="2">The sequence shown here is derived from an EMBL/GenBank/DDBJ whole genome shotgun (WGS) entry which is preliminary data.</text>
</comment>
<feature type="transmembrane region" description="Helical" evidence="1">
    <location>
        <begin position="65"/>
        <end position="82"/>
    </location>
</feature>
<keyword evidence="1" id="KW-0472">Membrane</keyword>
<reference evidence="2" key="2">
    <citation type="submission" date="2020-09" db="EMBL/GenBank/DDBJ databases">
        <authorList>
            <person name="Sun Q."/>
            <person name="Zhou Y."/>
        </authorList>
    </citation>
    <scope>NUCLEOTIDE SEQUENCE</scope>
    <source>
        <strain evidence="2">CGMCC 4.7201</strain>
    </source>
</reference>
<keyword evidence="1" id="KW-0812">Transmembrane</keyword>
<keyword evidence="3" id="KW-1185">Reference proteome</keyword>
<protein>
    <submittedName>
        <fullName evidence="2">Uncharacterized protein</fullName>
    </submittedName>
</protein>
<keyword evidence="1" id="KW-1133">Transmembrane helix</keyword>